<dbReference type="GO" id="GO:0016301">
    <property type="term" value="F:kinase activity"/>
    <property type="evidence" value="ECO:0000318"/>
    <property type="project" value="GO_Central"/>
</dbReference>
<keyword evidence="1" id="KW-0547">Nucleotide-binding</keyword>
<dbReference type="PANTHER" id="PTHR20873:SF0">
    <property type="entry name" value="L-SERYL-TRNA(SEC) KINASE"/>
    <property type="match status" value="1"/>
</dbReference>
<dbReference type="FunCoup" id="A0A7M7GEL6">
    <property type="interactions" value="128"/>
</dbReference>
<accession>A0A7M7GEL6</accession>
<sequence length="364" mass="40310">MASANICLCAMCGLPASGKTTLCRLLSELATVKGSGGGCTGPGCAIAIVHVCYDTIIPRNLDQTIQVVASDYRTQKHSLWKEYRHQIVKCLDFIVGELTEKDRTLHQIITDLQCGNAISTTNVNQDISAVQREVWLKVVGCLSEAAARVNGGESNLIFLIDDNMFYRSMRYNLYQLARKYSTGFCQIGFECSTDIAIERNAKRKNGIPEETIVTMATRLEQPDASKAPWEVNSILIDADEEVNHGILAPVWMMLQSSFLTPVPPLIEEDEEAKEQSRAECAASLLHQADQVLRKCISETLATSKGNLTSTERKDLASELNQGKAAILDELRRGSLSPPDLPHENRSRETFAHFFKECLNSKLVK</sequence>
<dbReference type="GO" id="GO:0000049">
    <property type="term" value="F:tRNA binding"/>
    <property type="evidence" value="ECO:0000318"/>
    <property type="project" value="GO_Central"/>
</dbReference>
<keyword evidence="4" id="KW-1185">Reference proteome</keyword>
<dbReference type="AlphaFoldDB" id="A0A7M7GEL6"/>
<dbReference type="InParanoid" id="A0A7M7GEL6"/>
<dbReference type="InterPro" id="IPR013641">
    <property type="entry name" value="KTI12/PSTK"/>
</dbReference>
<dbReference type="SUPFAM" id="SSF52540">
    <property type="entry name" value="P-loop containing nucleoside triphosphate hydrolases"/>
    <property type="match status" value="1"/>
</dbReference>
<name>A0A7M7GEL6_STRPU</name>
<dbReference type="InterPro" id="IPR052648">
    <property type="entry name" value="Ser-tRNA(Sec)_kinase"/>
</dbReference>
<protein>
    <recommendedName>
        <fullName evidence="5">L-seryl-tRNA(Sec) kinase</fullName>
    </recommendedName>
</protein>
<dbReference type="KEGG" id="spu:100888397"/>
<dbReference type="EnsemblMetazoa" id="XM_003724003">
    <property type="protein sequence ID" value="XP_003724051"/>
    <property type="gene ID" value="LOC100888397"/>
</dbReference>
<dbReference type="PANTHER" id="PTHR20873">
    <property type="entry name" value="L-SERYL-TRNA(SEC) KINASE"/>
    <property type="match status" value="1"/>
</dbReference>
<evidence type="ECO:0000313" key="3">
    <source>
        <dbReference type="EnsemblMetazoa" id="XP_003724051"/>
    </source>
</evidence>
<dbReference type="OMA" id="HYYRSMR"/>
<evidence type="ECO:0000313" key="4">
    <source>
        <dbReference type="Proteomes" id="UP000007110"/>
    </source>
</evidence>
<dbReference type="InterPro" id="IPR027417">
    <property type="entry name" value="P-loop_NTPase"/>
</dbReference>
<dbReference type="Proteomes" id="UP000007110">
    <property type="component" value="Unassembled WGS sequence"/>
</dbReference>
<proteinExistence type="predicted"/>
<dbReference type="OrthoDB" id="9972657at2759"/>
<reference evidence="4" key="1">
    <citation type="submission" date="2015-02" db="EMBL/GenBank/DDBJ databases">
        <title>Genome sequencing for Strongylocentrotus purpuratus.</title>
        <authorList>
            <person name="Murali S."/>
            <person name="Liu Y."/>
            <person name="Vee V."/>
            <person name="English A."/>
            <person name="Wang M."/>
            <person name="Skinner E."/>
            <person name="Han Y."/>
            <person name="Muzny D.M."/>
            <person name="Worley K.C."/>
            <person name="Gibbs R.A."/>
        </authorList>
    </citation>
    <scope>NUCLEOTIDE SEQUENCE</scope>
</reference>
<organism evidence="3 4">
    <name type="scientific">Strongylocentrotus purpuratus</name>
    <name type="common">Purple sea urchin</name>
    <dbReference type="NCBI Taxonomy" id="7668"/>
    <lineage>
        <taxon>Eukaryota</taxon>
        <taxon>Metazoa</taxon>
        <taxon>Echinodermata</taxon>
        <taxon>Eleutherozoa</taxon>
        <taxon>Echinozoa</taxon>
        <taxon>Echinoidea</taxon>
        <taxon>Euechinoidea</taxon>
        <taxon>Echinacea</taxon>
        <taxon>Camarodonta</taxon>
        <taxon>Echinidea</taxon>
        <taxon>Strongylocentrotidae</taxon>
        <taxon>Strongylocentrotus</taxon>
    </lineage>
</organism>
<evidence type="ECO:0000256" key="2">
    <source>
        <dbReference type="ARBA" id="ARBA00022840"/>
    </source>
</evidence>
<dbReference type="CTD" id="118672"/>
<dbReference type="Gene3D" id="3.40.50.300">
    <property type="entry name" value="P-loop containing nucleotide triphosphate hydrolases"/>
    <property type="match status" value="1"/>
</dbReference>
<dbReference type="GeneID" id="100888397"/>
<evidence type="ECO:0000256" key="1">
    <source>
        <dbReference type="ARBA" id="ARBA00022741"/>
    </source>
</evidence>
<keyword evidence="2" id="KW-0067">ATP-binding</keyword>
<dbReference type="RefSeq" id="XP_003724051.2">
    <property type="nucleotide sequence ID" value="XM_003724003.3"/>
</dbReference>
<evidence type="ECO:0008006" key="5">
    <source>
        <dbReference type="Google" id="ProtNLM"/>
    </source>
</evidence>
<dbReference type="Pfam" id="PF08433">
    <property type="entry name" value="KTI12"/>
    <property type="match status" value="1"/>
</dbReference>
<reference evidence="3" key="2">
    <citation type="submission" date="2021-01" db="UniProtKB">
        <authorList>
            <consortium name="EnsemblMetazoa"/>
        </authorList>
    </citation>
    <scope>IDENTIFICATION</scope>
</reference>
<dbReference type="GO" id="GO:0005524">
    <property type="term" value="F:ATP binding"/>
    <property type="evidence" value="ECO:0007669"/>
    <property type="project" value="UniProtKB-KW"/>
</dbReference>